<gene>
    <name evidence="1" type="ORF">FCALED_LOCUS6274</name>
</gene>
<comment type="caution">
    <text evidence="1">The sequence shown here is derived from an EMBL/GenBank/DDBJ whole genome shotgun (WGS) entry which is preliminary data.</text>
</comment>
<protein>
    <submittedName>
        <fullName evidence="1">2311_t:CDS:1</fullName>
    </submittedName>
</protein>
<keyword evidence="2" id="KW-1185">Reference proteome</keyword>
<proteinExistence type="predicted"/>
<dbReference type="EMBL" id="CAJVPQ010001463">
    <property type="protein sequence ID" value="CAG8554221.1"/>
    <property type="molecule type" value="Genomic_DNA"/>
</dbReference>
<evidence type="ECO:0000313" key="2">
    <source>
        <dbReference type="Proteomes" id="UP000789570"/>
    </source>
</evidence>
<sequence>MPVKLTFICVIHSVSEKDSLDYVIREAISIIRREDNESLDVRITAFFPKSSSIPKWVPIFVPENILRFTEKEDIYRFATEPVQSDNELFKSIKILVTEFIKGGSSGKKFLIKCRYLKSDERIDKKLRIWNHCQPHLILHLPFAIPDQQMNELEEYQPKQWPTRQLPKSLTKA</sequence>
<accession>A0A9N9B6J7</accession>
<dbReference type="AlphaFoldDB" id="A0A9N9B6J7"/>
<reference evidence="1" key="1">
    <citation type="submission" date="2021-06" db="EMBL/GenBank/DDBJ databases">
        <authorList>
            <person name="Kallberg Y."/>
            <person name="Tangrot J."/>
            <person name="Rosling A."/>
        </authorList>
    </citation>
    <scope>NUCLEOTIDE SEQUENCE</scope>
    <source>
        <strain evidence="1">UK204</strain>
    </source>
</reference>
<name>A0A9N9B6J7_9GLOM</name>
<evidence type="ECO:0000313" key="1">
    <source>
        <dbReference type="EMBL" id="CAG8554221.1"/>
    </source>
</evidence>
<dbReference type="Proteomes" id="UP000789570">
    <property type="component" value="Unassembled WGS sequence"/>
</dbReference>
<organism evidence="1 2">
    <name type="scientific">Funneliformis caledonium</name>
    <dbReference type="NCBI Taxonomy" id="1117310"/>
    <lineage>
        <taxon>Eukaryota</taxon>
        <taxon>Fungi</taxon>
        <taxon>Fungi incertae sedis</taxon>
        <taxon>Mucoromycota</taxon>
        <taxon>Glomeromycotina</taxon>
        <taxon>Glomeromycetes</taxon>
        <taxon>Glomerales</taxon>
        <taxon>Glomeraceae</taxon>
        <taxon>Funneliformis</taxon>
    </lineage>
</organism>